<keyword evidence="3" id="KW-1185">Reference proteome</keyword>
<evidence type="ECO:0008006" key="4">
    <source>
        <dbReference type="Google" id="ProtNLM"/>
    </source>
</evidence>
<proteinExistence type="predicted"/>
<evidence type="ECO:0000313" key="3">
    <source>
        <dbReference type="Proteomes" id="UP000020492"/>
    </source>
</evidence>
<keyword evidence="1" id="KW-0732">Signal</keyword>
<dbReference type="OrthoDB" id="72056at2"/>
<evidence type="ECO:0000256" key="1">
    <source>
        <dbReference type="SAM" id="SignalP"/>
    </source>
</evidence>
<sequence length="185" mass="18824">MRHLFLSTALLLSSATAQVTIFSIPALPPGMTAPSQPPAQSNPATPAGPVQKVEIQEVEVTSPVSTGTSPTVASEDVGEVSIPLRATDKDGRPVAGVSIDWEVKNTGKAPVYVISSQSGGAEQLLGTTIAPGETWKGTTTTGPDGITALLLNAAASTAAALKVTGPTGEVKNLREAAQTIDWIGE</sequence>
<feature type="chain" id="PRO_5001485563" description="DUF4352 domain-containing protein" evidence="1">
    <location>
        <begin position="20"/>
        <end position="185"/>
    </location>
</feature>
<comment type="caution">
    <text evidence="2">The sequence shown here is derived from an EMBL/GenBank/DDBJ whole genome shotgun (WGS) entry which is preliminary data.</text>
</comment>
<protein>
    <recommendedName>
        <fullName evidence="4">DUF4352 domain-containing protein</fullName>
    </recommendedName>
</protein>
<dbReference type="RefSeq" id="WP_034358995.1">
    <property type="nucleotide sequence ID" value="NZ_JHAC01000044.1"/>
</dbReference>
<dbReference type="EMBL" id="JHAC01000044">
    <property type="protein sequence ID" value="EYB67259.1"/>
    <property type="molecule type" value="Genomic_DNA"/>
</dbReference>
<feature type="signal peptide" evidence="1">
    <location>
        <begin position="1"/>
        <end position="19"/>
    </location>
</feature>
<name>A0A016QNA4_9DEIO</name>
<accession>A0A016QNA4</accession>
<evidence type="ECO:0000313" key="2">
    <source>
        <dbReference type="EMBL" id="EYB67259.1"/>
    </source>
</evidence>
<dbReference type="STRING" id="1476583.DEIPH_ctg046orf0063"/>
<organism evidence="2 3">
    <name type="scientific">Deinococcus phoenicis</name>
    <dbReference type="NCBI Taxonomy" id="1476583"/>
    <lineage>
        <taxon>Bacteria</taxon>
        <taxon>Thermotogati</taxon>
        <taxon>Deinococcota</taxon>
        <taxon>Deinococci</taxon>
        <taxon>Deinococcales</taxon>
        <taxon>Deinococcaceae</taxon>
        <taxon>Deinococcus</taxon>
    </lineage>
</organism>
<gene>
    <name evidence="2" type="ORF">DEIPH_ctg046orf0063</name>
</gene>
<dbReference type="AlphaFoldDB" id="A0A016QNA4"/>
<reference evidence="2 3" key="1">
    <citation type="submission" date="2014-03" db="EMBL/GenBank/DDBJ databases">
        <title>Draft genome sequence of Deinococcus phoenicis 1P10ME.</title>
        <authorList>
            <person name="Stepanov V.G."/>
            <person name="Vaishampayan P."/>
            <person name="Venkateswaran K."/>
            <person name="Fox G.E."/>
        </authorList>
    </citation>
    <scope>NUCLEOTIDE SEQUENCE [LARGE SCALE GENOMIC DNA]</scope>
    <source>
        <strain evidence="2 3">1P10ME</strain>
    </source>
</reference>
<dbReference type="PATRIC" id="fig|1476583.3.peg.2734"/>
<dbReference type="Proteomes" id="UP000020492">
    <property type="component" value="Unassembled WGS sequence"/>
</dbReference>